<dbReference type="Pfam" id="PF24123">
    <property type="entry name" value="Myosin_VII_N"/>
    <property type="match status" value="1"/>
</dbReference>
<dbReference type="Pfam" id="PF00063">
    <property type="entry name" value="Myosin_head"/>
    <property type="match status" value="1"/>
</dbReference>
<keyword evidence="12" id="KW-0812">Transmembrane</keyword>
<dbReference type="GO" id="GO:0005737">
    <property type="term" value="C:cytoplasm"/>
    <property type="evidence" value="ECO:0007669"/>
    <property type="project" value="UniProtKB-SubCell"/>
</dbReference>
<dbReference type="PRINTS" id="PR00193">
    <property type="entry name" value="MYOSINHEAVY"/>
</dbReference>
<dbReference type="Gene3D" id="1.20.80.10">
    <property type="match status" value="2"/>
</dbReference>
<evidence type="ECO:0000256" key="12">
    <source>
        <dbReference type="SAM" id="Phobius"/>
    </source>
</evidence>
<dbReference type="Pfam" id="PF00784">
    <property type="entry name" value="MyTH4"/>
    <property type="match status" value="2"/>
</dbReference>
<accession>A0A7E4VCT7</accession>
<feature type="transmembrane region" description="Helical" evidence="12">
    <location>
        <begin position="690"/>
        <end position="718"/>
    </location>
</feature>
<dbReference type="InterPro" id="IPR002404">
    <property type="entry name" value="IRS_PTB"/>
</dbReference>
<feature type="domain" description="Myosin motor" evidence="15">
    <location>
        <begin position="879"/>
        <end position="1556"/>
    </location>
</feature>
<dbReference type="Gene3D" id="1.20.1070.10">
    <property type="entry name" value="Rhodopsin 7-helix transmembrane proteins"/>
    <property type="match status" value="1"/>
</dbReference>
<dbReference type="SMART" id="SM00139">
    <property type="entry name" value="MyTH4"/>
    <property type="match status" value="2"/>
</dbReference>
<evidence type="ECO:0000313" key="17">
    <source>
        <dbReference type="WBParaSite" id="Pan_g19316.t1"/>
    </source>
</evidence>
<comment type="subcellular location">
    <subcellularLocation>
        <location evidence="1">Cytoplasm</location>
    </subcellularLocation>
</comment>
<dbReference type="CDD" id="cd13199">
    <property type="entry name" value="FERM_C2_MyoVII"/>
    <property type="match status" value="1"/>
</dbReference>
<dbReference type="CDD" id="cd13198">
    <property type="entry name" value="FERM_C1_MyoVII"/>
    <property type="match status" value="1"/>
</dbReference>
<keyword evidence="4" id="KW-0677">Repeat</keyword>
<feature type="region of interest" description="Disordered" evidence="11">
    <location>
        <begin position="1703"/>
        <end position="1736"/>
    </location>
</feature>
<dbReference type="Pfam" id="PF00612">
    <property type="entry name" value="IQ"/>
    <property type="match status" value="2"/>
</dbReference>
<feature type="domain" description="FERM" evidence="13">
    <location>
        <begin position="2010"/>
        <end position="2322"/>
    </location>
</feature>
<dbReference type="InterPro" id="IPR027417">
    <property type="entry name" value="P-loop_NTPase"/>
</dbReference>
<dbReference type="InterPro" id="IPR000299">
    <property type="entry name" value="FERM_domain"/>
</dbReference>
<dbReference type="Proteomes" id="UP000492821">
    <property type="component" value="Unassembled WGS sequence"/>
</dbReference>
<feature type="region of interest" description="Actin-binding" evidence="10">
    <location>
        <begin position="1434"/>
        <end position="1456"/>
    </location>
</feature>
<dbReference type="Gene3D" id="3.10.20.90">
    <property type="entry name" value="Phosphatidylinositol 3-kinase Catalytic Subunit, Chain A, domain 1"/>
    <property type="match status" value="2"/>
</dbReference>
<keyword evidence="12" id="KW-0472">Membrane</keyword>
<feature type="compositionally biased region" description="Low complexity" evidence="11">
    <location>
        <begin position="1709"/>
        <end position="1724"/>
    </location>
</feature>
<dbReference type="PROSITE" id="PS51016">
    <property type="entry name" value="MYTH4"/>
    <property type="match status" value="2"/>
</dbReference>
<dbReference type="Gene3D" id="1.20.120.720">
    <property type="entry name" value="Myosin VI head, motor domain, U50 subdomain"/>
    <property type="match status" value="1"/>
</dbReference>
<keyword evidence="6 10" id="KW-0067">ATP-binding</keyword>
<feature type="domain" description="MyTH4" evidence="14">
    <location>
        <begin position="2455"/>
        <end position="2603"/>
    </location>
</feature>
<dbReference type="InterPro" id="IPR019749">
    <property type="entry name" value="Band_41_domain"/>
</dbReference>
<dbReference type="InterPro" id="IPR035963">
    <property type="entry name" value="FERM_2"/>
</dbReference>
<keyword evidence="9 10" id="KW-0009">Actin-binding</keyword>
<evidence type="ECO:0000256" key="8">
    <source>
        <dbReference type="ARBA" id="ARBA00023175"/>
    </source>
</evidence>
<evidence type="ECO:0000256" key="10">
    <source>
        <dbReference type="PROSITE-ProRule" id="PRU00782"/>
    </source>
</evidence>
<dbReference type="PROSITE" id="PS51456">
    <property type="entry name" value="MYOSIN_MOTOR"/>
    <property type="match status" value="1"/>
</dbReference>
<dbReference type="CDD" id="cd01381">
    <property type="entry name" value="MYSc_Myo7"/>
    <property type="match status" value="1"/>
</dbReference>
<proteinExistence type="inferred from homology"/>
<reference evidence="17" key="2">
    <citation type="submission" date="2020-10" db="UniProtKB">
        <authorList>
            <consortium name="WormBaseParasite"/>
        </authorList>
    </citation>
    <scope>IDENTIFICATION</scope>
</reference>
<keyword evidence="5 10" id="KW-0547">Nucleotide-binding</keyword>
<dbReference type="Gene3D" id="1.25.40.530">
    <property type="entry name" value="MyTH4 domain"/>
    <property type="match status" value="3"/>
</dbReference>
<sequence>MIPYNKVQRCGKLGTMGALIMELDWSFQANWLNIDLEDNEMNATTVHVPATTTALPPTTVTPVPSTARVTNATTTTLPPTTVTPVPSTARATNATTTTSAPTTTTPVPSTVHVTNATTTTSTTVPVTTPYNRTMVPTTVTTTIVATTTTTTVKPAITTSNTTAKPPTTTAPPPAPTTAFFDPQENSTFPDFNVTTTTPVPITITVNCSDPQTELEIIYCDVNTTTLTPSNVTHVANQTTATFNTSTITPQQLYMVSTVIQKCSQVKDLTPINSIQIGELTDKVLGGSSAVFERAESGGLGTSTTIYNSVSNLLQNSEPNITFLTGKNFGFISHPIDCRYLDANGGGMGYSGSSFDSDHRNSDVSISVKGGTVCGNNANHVYYTIYRSLKLFDSANTTFDESGTTIVSGCQRGYHSTDDSVLSATAVQRNQNGFYEDRIVSRGAKRNEEMVEMRFKKNKIRIALHGKYKVTYWLPEDRQWATDTCSVATEGNYYVSTCTHLTDFTLIIDGASRDPILCDTGLEVVNYIVVIGSILSLFCVILVPFVTRYVPFNFTIIATIRQMLTERSQQFEEKTFTTEYRITLLLFFIVYIIFTKESHTTGRHGCMFVAGFTYWLLIVCIFLSIFQSWMLMKKYLINITFENVMNDLTQPIVVYIGSAVSATVLTLAFGLGSHGNFFYRDDSFCWIRPDYVVGSVVVPTTFLIINSFFCGVLMLMHLFPKLFPMLSYARTWHYLFAIVNGAQGIVQLAIFCFDYVKTVQRNSVKTVRRIAAVTPTVIVIDGNDEAMQHVTRISIKTISSIEDSVTQDSGLPSSNSEDGSVDSGDFIWIEPFNKGQYGAPIGARVISSEAGRILVVDDQGNEQWLSAEQRIRIMHPTSIQGVEDMIEHGDLHEAGILRNLFVRYKERLIYTYTGSILVAVNPYTNLPLYTTEFLKLYRNKRIGELSPHIFAIADNAYANMRLSQRDQCVIISGESGAGKTESTKLVLQFLATVSGQHSWIEQQVLDANPIMEAFGNAKTVRNDNSSRFGKYIDIHFNTKGAIDGARIEQYLLEKSRIVSQANEERNYHIFYCLLAGLSETEKAELKLTKAEDYHYLNQGRCFSADGRDDAKNFSEIRSAMKVLNFKDTEVWSIFKILAAILHMGNVKYHASMESNLEVTKVVDKNVIKTVAKLLEFDEAELITALTTKSLVTRGDHVVKKLSAGQALETRDGLVKHIYGRLFVHIVRRINDAIYKPHKDNTTHFRTSIGILDIFGFENFKKNSFEQLCINYANEHLQQFFVQHVFKIEQAQYDGEEINWRKIEFVDNQSALDLIANHTLSIMALIDEESIFPNGTDQTLLNKLHQNHARNEKLYVKPRGDLSRSFGIQHFAGEVLYSTKGFLEKNRDHFGTDLALVVHSSRFKFLRYLFDETLDAEATRGRTSKQTVGSKFRKSLEALMNQLHNCEPFFIRCIKPNEFKTPMSFDRDLVLKQLRYSGMMETIRIRKAGYPIRHDYFDFVSRYRALVPGMPPANKIDCTQAARTICTRVFGPEGDYQLGKTKVFLKDNQDLKLEQEHERYLTRQATLIQTTMRGWLQRRKYERMRYSAIIVQKHWRRYIQHKKYKQILLGIARLQAVLRSKQLAAHYRRLRGTVTAFQAACRGTLIRDELRSKRSIDERRQAMLARTEEELAAVSENGTAGGTDGGTEDIFNIDPMFEFLQSDSANESNHAPSASMSPATATSGTANEPPPGEEPFVDENLEGYQFAKFAATYFQGQASAQHIRKPLRQPLLHHENTGDQVAALAVWVTILRFMGDLPDPKTGGDPAMDKVPVMAKIYSTLGRKFSRRDVESATGSAFDVESNGNVHKSRKGSVSISKKLMDMTIRKKSNASNSISGAVPEDRELDLVANGLLENRPTTTLDKLHFIIGHGILRPALRDEIYAQICKQLCNNPSKNSYARGWILLSLCAGCFAPSERFIKYLYCFIREHGPRGQTKYSTYIEHRLRRTVQNGTRHQPPSYIELQATKSKKPLVLAVTFMDGTVKTMNADSATTARELCTLLAEKIGLMENFGFSLYIALFDKVSSLGAGNDHVMDAVSQCEQFAKEQGREERNAPWRLFFRKEIFTPWHDPKSDPISTNLIYQQVVRGVKYGEYRCDREEDLVLLAAQQFYVDQNGPDLDVDKLEGALPAYLPDFESGKRSKEVTEKWLQAVMHVFRKKFLTSKPTTPDHVKEDVVTFAQYKWPLLFSRFYEAYKFSGPPLPRNEVIVAVNFTGIYVVDDQEQVLAEFSFPEISAITCSTSKRLNTDTFTIQTVLGLEYTFQSPNSEDIRELVVYFLAGLKKRSKYAIATTDQKHDDRQTYLEVKRGDLLILAEPLGADSTAQFVRAESTRTNAHGNVAVEGIYVLPTLTKPSVDVVAMFSRPTGELVPINHSNKILVSNPDAGKPYSLERFAVDNFRPPGKRSVSNGRRPAELWRYSREPLKAPLLRKLEGRSEPCAEAIASYLSIMKYMGDHPTRRTRHPVELTDAIFRAPLQYEVLRDETYCQLMKQLTDNTNMYSEERGWELFWLCIGLFPPSKSLYKEVLQFLRSRVFPVTADCASRLQKTLKAGQRKYPPHLVEVEAIQHKTTQIFHKAFFPDGSNEAIEVESSTRARDFCNRIATRLALHSADGFSLFVKVGEKVISMPENEFFFDFIHQLTDWVSQNRPGKDGLPPNFEYQIFFMRKLWINVTPGDDINADLIFHYHQELPKYLRGYHNCGRRDAAHAAALILRAQTRDDREPPFAQFNQVIIDILPKDLLKQHSVSEWKKLVLAEYNQLGIKTSSEAKIAFLKFISTWPTFGSAFFEVKQSSDPTLASRLLIAINKNGVNLYNHDTKEHLISYPFNVISNWTSGNTYFHMTVGNLMKGNRLLLETTLGYKMDDLLSSYIQSLLSGIGRNAPVEHEI</sequence>
<dbReference type="InterPro" id="IPR057130">
    <property type="entry name" value="Myosin_VII_N"/>
</dbReference>
<dbReference type="InterPro" id="IPR041794">
    <property type="entry name" value="MyoVII_FERM_C2"/>
</dbReference>
<keyword evidence="12" id="KW-1133">Transmembrane helix</keyword>
<evidence type="ECO:0000256" key="3">
    <source>
        <dbReference type="ARBA" id="ARBA00022490"/>
    </source>
</evidence>
<dbReference type="GO" id="GO:0005524">
    <property type="term" value="F:ATP binding"/>
    <property type="evidence" value="ECO:0007669"/>
    <property type="project" value="UniProtKB-UniRule"/>
</dbReference>
<feature type="domain" description="FERM" evidence="13">
    <location>
        <begin position="2609"/>
        <end position="2917"/>
    </location>
</feature>
<dbReference type="SMART" id="SM00015">
    <property type="entry name" value="IQ"/>
    <property type="match status" value="3"/>
</dbReference>
<dbReference type="InterPro" id="IPR000857">
    <property type="entry name" value="MyTH4_dom"/>
</dbReference>
<dbReference type="InterPro" id="IPR038185">
    <property type="entry name" value="MyTH4_dom_sf"/>
</dbReference>
<dbReference type="InterPro" id="IPR029071">
    <property type="entry name" value="Ubiquitin-like_domsf"/>
</dbReference>
<dbReference type="Gene3D" id="2.30.30.40">
    <property type="entry name" value="SH3 Domains"/>
    <property type="match status" value="1"/>
</dbReference>
<feature type="region of interest" description="Disordered" evidence="11">
    <location>
        <begin position="74"/>
        <end position="111"/>
    </location>
</feature>
<feature type="transmembrane region" description="Helical" evidence="12">
    <location>
        <begin position="613"/>
        <end position="631"/>
    </location>
</feature>
<dbReference type="Pfam" id="PF21989">
    <property type="entry name" value="RA_2"/>
    <property type="match status" value="2"/>
</dbReference>
<feature type="domain" description="MyTH4" evidence="14">
    <location>
        <begin position="1760"/>
        <end position="2005"/>
    </location>
</feature>
<feature type="binding site" evidence="10">
    <location>
        <begin position="972"/>
        <end position="979"/>
    </location>
    <ligand>
        <name>ATP</name>
        <dbReference type="ChEBI" id="CHEBI:30616"/>
    </ligand>
</feature>
<dbReference type="Gene3D" id="2.30.29.30">
    <property type="entry name" value="Pleckstrin-homology domain (PH domain)/Phosphotyrosine-binding domain (PTB)"/>
    <property type="match status" value="2"/>
</dbReference>
<dbReference type="Gene3D" id="6.20.240.20">
    <property type="match status" value="1"/>
</dbReference>
<evidence type="ECO:0000259" key="13">
    <source>
        <dbReference type="PROSITE" id="PS50057"/>
    </source>
</evidence>
<dbReference type="SMART" id="SM00242">
    <property type="entry name" value="MYSc"/>
    <property type="match status" value="1"/>
</dbReference>
<comment type="similarity">
    <text evidence="2 10">Belongs to the TRAFAC class myosin-kinesin ATPase superfamily. Myosin family.</text>
</comment>
<dbReference type="GO" id="GO:0003779">
    <property type="term" value="F:actin binding"/>
    <property type="evidence" value="ECO:0007669"/>
    <property type="project" value="UniProtKB-KW"/>
</dbReference>
<evidence type="ECO:0000259" key="14">
    <source>
        <dbReference type="PROSITE" id="PS51016"/>
    </source>
</evidence>
<protein>
    <submittedName>
        <fullName evidence="17">Myosin motor domain-containing protein</fullName>
    </submittedName>
</protein>
<dbReference type="SUPFAM" id="SSF50729">
    <property type="entry name" value="PH domain-like"/>
    <property type="match status" value="1"/>
</dbReference>
<evidence type="ECO:0000256" key="5">
    <source>
        <dbReference type="ARBA" id="ARBA00022741"/>
    </source>
</evidence>
<dbReference type="InterPro" id="IPR036106">
    <property type="entry name" value="MYSc_Myo7"/>
</dbReference>
<name>A0A7E4VCT7_PANRE</name>
<dbReference type="Gene3D" id="1.20.5.190">
    <property type="match status" value="1"/>
</dbReference>
<evidence type="ECO:0000259" key="15">
    <source>
        <dbReference type="PROSITE" id="PS51456"/>
    </source>
</evidence>
<dbReference type="SUPFAM" id="SSF52540">
    <property type="entry name" value="P-loop containing nucleoside triphosphate hydrolases"/>
    <property type="match status" value="1"/>
</dbReference>
<organism evidence="16 17">
    <name type="scientific">Panagrellus redivivus</name>
    <name type="common">Microworm</name>
    <dbReference type="NCBI Taxonomy" id="6233"/>
    <lineage>
        <taxon>Eukaryota</taxon>
        <taxon>Metazoa</taxon>
        <taxon>Ecdysozoa</taxon>
        <taxon>Nematoda</taxon>
        <taxon>Chromadorea</taxon>
        <taxon>Rhabditida</taxon>
        <taxon>Tylenchina</taxon>
        <taxon>Panagrolaimomorpha</taxon>
        <taxon>Panagrolaimoidea</taxon>
        <taxon>Panagrolaimidae</taxon>
        <taxon>Panagrellus</taxon>
    </lineage>
</organism>
<dbReference type="InterPro" id="IPR041793">
    <property type="entry name" value="MyoVII_FERM_C1"/>
</dbReference>
<dbReference type="WBParaSite" id="Pan_g19316.t1">
    <property type="protein sequence ID" value="Pan_g19316.t1"/>
    <property type="gene ID" value="Pan_g19316"/>
</dbReference>
<keyword evidence="7 10" id="KW-0518">Myosin</keyword>
<reference evidence="16" key="1">
    <citation type="journal article" date="2013" name="Genetics">
        <title>The draft genome and transcriptome of Panagrellus redivivus are shaped by the harsh demands of a free-living lifestyle.</title>
        <authorList>
            <person name="Srinivasan J."/>
            <person name="Dillman A.R."/>
            <person name="Macchietto M.G."/>
            <person name="Heikkinen L."/>
            <person name="Lakso M."/>
            <person name="Fracchia K.M."/>
            <person name="Antoshechkin I."/>
            <person name="Mortazavi A."/>
            <person name="Wong G."/>
            <person name="Sternberg P.W."/>
        </authorList>
    </citation>
    <scope>NUCLEOTIDE SEQUENCE [LARGE SCALE GENOMIC DNA]</scope>
    <source>
        <strain evidence="16">MT8872</strain>
    </source>
</reference>
<dbReference type="PROSITE" id="PS50057">
    <property type="entry name" value="FERM_3"/>
    <property type="match status" value="2"/>
</dbReference>
<dbReference type="Gene3D" id="1.20.58.530">
    <property type="match status" value="1"/>
</dbReference>
<evidence type="ECO:0000256" key="7">
    <source>
        <dbReference type="ARBA" id="ARBA00023123"/>
    </source>
</evidence>
<dbReference type="CDD" id="cd14473">
    <property type="entry name" value="FERM_B-lobe"/>
    <property type="match status" value="2"/>
</dbReference>
<dbReference type="Pfam" id="PF02174">
    <property type="entry name" value="IRS"/>
    <property type="match status" value="1"/>
</dbReference>
<dbReference type="PANTHER" id="PTHR22692:SF33">
    <property type="entry name" value="MYOSIN"/>
    <property type="match status" value="1"/>
</dbReference>
<dbReference type="CDD" id="cd17092">
    <property type="entry name" value="FERM1_F1_Myosin-VII"/>
    <property type="match status" value="1"/>
</dbReference>
<evidence type="ECO:0000256" key="9">
    <source>
        <dbReference type="ARBA" id="ARBA00023203"/>
    </source>
</evidence>
<dbReference type="InterPro" id="IPR019748">
    <property type="entry name" value="FERM_central"/>
</dbReference>
<dbReference type="Gene3D" id="1.10.10.820">
    <property type="match status" value="1"/>
</dbReference>
<dbReference type="SMART" id="SM00295">
    <property type="entry name" value="B41"/>
    <property type="match status" value="2"/>
</dbReference>
<dbReference type="FunFam" id="3.40.850.10:FF:000008">
    <property type="entry name" value="Putative unconventional myosin-IXa"/>
    <property type="match status" value="1"/>
</dbReference>
<dbReference type="InterPro" id="IPR051567">
    <property type="entry name" value="Unconventional_Myosin_ATPase"/>
</dbReference>
<dbReference type="GO" id="GO:0003774">
    <property type="term" value="F:cytoskeletal motor activity"/>
    <property type="evidence" value="ECO:0007669"/>
    <property type="project" value="UniProtKB-UniRule"/>
</dbReference>
<keyword evidence="16" id="KW-1185">Reference proteome</keyword>
<feature type="transmembrane region" description="Helical" evidence="12">
    <location>
        <begin position="651"/>
        <end position="670"/>
    </location>
</feature>
<dbReference type="SUPFAM" id="SSF47031">
    <property type="entry name" value="Second domain of FERM"/>
    <property type="match status" value="2"/>
</dbReference>
<dbReference type="CDD" id="cd17093">
    <property type="entry name" value="FERM2_F1_Myosin-VII"/>
    <property type="match status" value="1"/>
</dbReference>
<feature type="transmembrane region" description="Helical" evidence="12">
    <location>
        <begin position="730"/>
        <end position="755"/>
    </location>
</feature>
<dbReference type="FunFam" id="3.10.20.90:FF:000036">
    <property type="entry name" value="Unconventional myosin-VIIa"/>
    <property type="match status" value="1"/>
</dbReference>
<evidence type="ECO:0000256" key="1">
    <source>
        <dbReference type="ARBA" id="ARBA00004496"/>
    </source>
</evidence>
<keyword evidence="8 10" id="KW-0505">Motor protein</keyword>
<dbReference type="Pfam" id="PF21998">
    <property type="entry name" value="FERM_C1_MyoVII"/>
    <property type="match status" value="1"/>
</dbReference>
<dbReference type="FunFam" id="1.10.10.820:FF:000001">
    <property type="entry name" value="Myosin heavy chain"/>
    <property type="match status" value="1"/>
</dbReference>
<evidence type="ECO:0000256" key="11">
    <source>
        <dbReference type="SAM" id="MobiDB-lite"/>
    </source>
</evidence>
<evidence type="ECO:0000256" key="4">
    <source>
        <dbReference type="ARBA" id="ARBA00022737"/>
    </source>
</evidence>
<dbReference type="InterPro" id="IPR011993">
    <property type="entry name" value="PH-like_dom_sf"/>
</dbReference>
<dbReference type="PANTHER" id="PTHR22692">
    <property type="entry name" value="MYOSIN VII, XV"/>
    <property type="match status" value="1"/>
</dbReference>
<dbReference type="InterPro" id="IPR000048">
    <property type="entry name" value="IQ_motif_EF-hand-BS"/>
</dbReference>
<dbReference type="Gene3D" id="3.40.850.10">
    <property type="entry name" value="Kinesin motor domain"/>
    <property type="match status" value="1"/>
</dbReference>
<dbReference type="PROSITE" id="PS50096">
    <property type="entry name" value="IQ"/>
    <property type="match status" value="3"/>
</dbReference>
<dbReference type="InterPro" id="IPR001609">
    <property type="entry name" value="Myosin_head_motor_dom-like"/>
</dbReference>
<evidence type="ECO:0000256" key="6">
    <source>
        <dbReference type="ARBA" id="ARBA00022840"/>
    </source>
</evidence>
<dbReference type="FunFam" id="2.30.29.30:FF:000075">
    <property type="entry name" value="unconventional myosin-VIIa"/>
    <property type="match status" value="1"/>
</dbReference>
<evidence type="ECO:0000313" key="16">
    <source>
        <dbReference type="Proteomes" id="UP000492821"/>
    </source>
</evidence>
<dbReference type="InterPro" id="IPR036961">
    <property type="entry name" value="Kinesin_motor_dom_sf"/>
</dbReference>
<dbReference type="GO" id="GO:0016459">
    <property type="term" value="C:myosin complex"/>
    <property type="evidence" value="ECO:0007669"/>
    <property type="project" value="UniProtKB-KW"/>
</dbReference>
<feature type="transmembrane region" description="Helical" evidence="12">
    <location>
        <begin position="523"/>
        <end position="545"/>
    </location>
</feature>
<dbReference type="InterPro" id="IPR014352">
    <property type="entry name" value="FERM/acyl-CoA-bd_prot_sf"/>
</dbReference>
<dbReference type="SUPFAM" id="SSF54236">
    <property type="entry name" value="Ubiquitin-like"/>
    <property type="match status" value="2"/>
</dbReference>
<evidence type="ECO:0000256" key="2">
    <source>
        <dbReference type="ARBA" id="ARBA00008314"/>
    </source>
</evidence>
<keyword evidence="3" id="KW-0963">Cytoplasm</keyword>